<dbReference type="AlphaFoldDB" id="A0AAD6SU45"/>
<proteinExistence type="predicted"/>
<reference evidence="2" key="1">
    <citation type="submission" date="2023-03" db="EMBL/GenBank/DDBJ databases">
        <title>Massive genome expansion in bonnet fungi (Mycena s.s.) driven by repeated elements and novel gene families across ecological guilds.</title>
        <authorList>
            <consortium name="Lawrence Berkeley National Laboratory"/>
            <person name="Harder C.B."/>
            <person name="Miyauchi S."/>
            <person name="Viragh M."/>
            <person name="Kuo A."/>
            <person name="Thoen E."/>
            <person name="Andreopoulos B."/>
            <person name="Lu D."/>
            <person name="Skrede I."/>
            <person name="Drula E."/>
            <person name="Henrissat B."/>
            <person name="Morin E."/>
            <person name="Kohler A."/>
            <person name="Barry K."/>
            <person name="LaButti K."/>
            <person name="Morin E."/>
            <person name="Salamov A."/>
            <person name="Lipzen A."/>
            <person name="Mereny Z."/>
            <person name="Hegedus B."/>
            <person name="Baldrian P."/>
            <person name="Stursova M."/>
            <person name="Weitz H."/>
            <person name="Taylor A."/>
            <person name="Grigoriev I.V."/>
            <person name="Nagy L.G."/>
            <person name="Martin F."/>
            <person name="Kauserud H."/>
        </authorList>
    </citation>
    <scope>NUCLEOTIDE SEQUENCE</scope>
    <source>
        <strain evidence="2">CBHHK200</strain>
    </source>
</reference>
<feature type="region of interest" description="Disordered" evidence="1">
    <location>
        <begin position="419"/>
        <end position="478"/>
    </location>
</feature>
<gene>
    <name evidence="2" type="ORF">C8F04DRAFT_1234619</name>
</gene>
<feature type="region of interest" description="Disordered" evidence="1">
    <location>
        <begin position="1"/>
        <end position="31"/>
    </location>
</feature>
<feature type="region of interest" description="Disordered" evidence="1">
    <location>
        <begin position="547"/>
        <end position="573"/>
    </location>
</feature>
<feature type="compositionally biased region" description="Basic and acidic residues" evidence="1">
    <location>
        <begin position="254"/>
        <end position="269"/>
    </location>
</feature>
<name>A0AAD6SU45_9AGAR</name>
<evidence type="ECO:0000313" key="2">
    <source>
        <dbReference type="EMBL" id="KAJ7033868.1"/>
    </source>
</evidence>
<accession>A0AAD6SU45</accession>
<feature type="region of interest" description="Disordered" evidence="1">
    <location>
        <begin position="332"/>
        <end position="406"/>
    </location>
</feature>
<evidence type="ECO:0000256" key="1">
    <source>
        <dbReference type="SAM" id="MobiDB-lite"/>
    </source>
</evidence>
<feature type="region of interest" description="Disordered" evidence="1">
    <location>
        <begin position="245"/>
        <end position="269"/>
    </location>
</feature>
<comment type="caution">
    <text evidence="2">The sequence shown here is derived from an EMBL/GenBank/DDBJ whole genome shotgun (WGS) entry which is preliminary data.</text>
</comment>
<dbReference type="EMBL" id="JARJCM010000062">
    <property type="protein sequence ID" value="KAJ7033868.1"/>
    <property type="molecule type" value="Genomic_DNA"/>
</dbReference>
<feature type="compositionally biased region" description="Polar residues" evidence="1">
    <location>
        <begin position="387"/>
        <end position="397"/>
    </location>
</feature>
<feature type="compositionally biased region" description="Low complexity" evidence="1">
    <location>
        <begin position="547"/>
        <end position="558"/>
    </location>
</feature>
<evidence type="ECO:0000313" key="3">
    <source>
        <dbReference type="Proteomes" id="UP001218188"/>
    </source>
</evidence>
<keyword evidence="3" id="KW-1185">Reference proteome</keyword>
<organism evidence="2 3">
    <name type="scientific">Mycena alexandri</name>
    <dbReference type="NCBI Taxonomy" id="1745969"/>
    <lineage>
        <taxon>Eukaryota</taxon>
        <taxon>Fungi</taxon>
        <taxon>Dikarya</taxon>
        <taxon>Basidiomycota</taxon>
        <taxon>Agaricomycotina</taxon>
        <taxon>Agaricomycetes</taxon>
        <taxon>Agaricomycetidae</taxon>
        <taxon>Agaricales</taxon>
        <taxon>Marasmiineae</taxon>
        <taxon>Mycenaceae</taxon>
        <taxon>Mycena</taxon>
    </lineage>
</organism>
<protein>
    <submittedName>
        <fullName evidence="2">Uncharacterized protein</fullName>
    </submittedName>
</protein>
<sequence>MVPPMGPPQAGRKFGCGTTHGHPSNPSGSKDQKGFISGIWAPFGLPKGLLQSLDPGLSACEVGSTSEHIKFVLSAYRAACKLALVRAFESPALGLSRTGQPVNWLRCGCSVGDWAGTGLVRKPCPRAVGGYNIRRTGQPVNWLRCGRSVGDWAGTGLVRKPCPRAVAHWQPVNRFWCGGCLPWHWLVSGAVGVCLGTGPVRMARPRAIATQGDQGYQFYFPPMMQPIGCLLHTRPFIDDRAEEVPDAEMNDSASDGRSDSEEARVRREDRELFKMPEILATHEACLREEGPYRIPTLLLPSGAATPARHEDQLEDMPSRAPSPTIPLFPPVQMPGSRAPTPDCVPFHETDPRPHSFTPSMDQMRQRTPMRQCTPLFFPDPDSRGPTPFSQRGDSQAPTPAIPQLRLQTPLFHDRAVPARSDYENSKHPHSPASDPTSEPDTDPDTEREDDERSTSSGPPPQKGSKSPTPGLPHFWTSTLSCPARTKTLTIQTRTRKHCPTKFLDDEPIHDVVPASSFRRVADDPDEGDELRAIARHYDDEAARDLAVPQQARPAAAAAPRPPMPLAAGTASSCRRKTGRRLKRVILKTELTDEKHRPVIPIRDHTERFRAADPHPSMAKVTFIGLCPALAAGDRHLIRPV</sequence>
<dbReference type="Proteomes" id="UP001218188">
    <property type="component" value="Unassembled WGS sequence"/>
</dbReference>
<feature type="compositionally biased region" description="Acidic residues" evidence="1">
    <location>
        <begin position="437"/>
        <end position="451"/>
    </location>
</feature>